<dbReference type="KEGG" id="nta:107780328"/>
<dbReference type="CDD" id="cd18020">
    <property type="entry name" value="DEXHc_ASCC3_1"/>
    <property type="match status" value="1"/>
</dbReference>
<dbReference type="OMA" id="FREVAFN"/>
<dbReference type="GO" id="GO:0005681">
    <property type="term" value="C:spliceosomal complex"/>
    <property type="evidence" value="ECO:0007669"/>
    <property type="project" value="UniProtKB-KW"/>
</dbReference>
<dbReference type="GO" id="GO:0003676">
    <property type="term" value="F:nucleic acid binding"/>
    <property type="evidence" value="ECO:0007669"/>
    <property type="project" value="InterPro"/>
</dbReference>
<comment type="catalytic activity">
    <reaction evidence="7">
        <text>ATP + H2O = ADP + phosphate + H(+)</text>
        <dbReference type="Rhea" id="RHEA:13065"/>
        <dbReference type="ChEBI" id="CHEBI:15377"/>
        <dbReference type="ChEBI" id="CHEBI:15378"/>
        <dbReference type="ChEBI" id="CHEBI:30616"/>
        <dbReference type="ChEBI" id="CHEBI:43474"/>
        <dbReference type="ChEBI" id="CHEBI:456216"/>
        <dbReference type="EC" id="3.6.4.13"/>
    </reaction>
</comment>
<dbReference type="STRING" id="4097.A0A1S3YW17"/>
<gene>
    <name evidence="10" type="primary">LOC107780328</name>
</gene>
<evidence type="ECO:0000259" key="9">
    <source>
        <dbReference type="PROSITE" id="PS51192"/>
    </source>
</evidence>
<name>A0A1S3YW17_TOBAC</name>
<dbReference type="GO" id="GO:0016787">
    <property type="term" value="F:hydrolase activity"/>
    <property type="evidence" value="ECO:0007669"/>
    <property type="project" value="UniProtKB-KW"/>
</dbReference>
<dbReference type="PROSITE" id="PS51192">
    <property type="entry name" value="HELICASE_ATP_BIND_1"/>
    <property type="match status" value="1"/>
</dbReference>
<dbReference type="SMART" id="SM00487">
    <property type="entry name" value="DEXDc"/>
    <property type="match status" value="1"/>
</dbReference>
<keyword evidence="3" id="KW-0547">Nucleotide-binding</keyword>
<reference evidence="10" key="1">
    <citation type="submission" date="2025-08" db="UniProtKB">
        <authorList>
            <consortium name="RefSeq"/>
        </authorList>
    </citation>
    <scope>IDENTIFICATION</scope>
</reference>
<dbReference type="SMR" id="A0A1S3YW17"/>
<dbReference type="InterPro" id="IPR014001">
    <property type="entry name" value="Helicase_ATP-bd"/>
</dbReference>
<keyword evidence="5 10" id="KW-0347">Helicase</keyword>
<evidence type="ECO:0000256" key="4">
    <source>
        <dbReference type="ARBA" id="ARBA00022801"/>
    </source>
</evidence>
<dbReference type="PANTHER" id="PTHR47961:SF13">
    <property type="entry name" value="ACTIVATING SIGNAL COINTEGRATOR 1 COMPLEX SUBUNIT 3"/>
    <property type="match status" value="1"/>
</dbReference>
<dbReference type="SUPFAM" id="SSF52540">
    <property type="entry name" value="P-loop containing nucleoside triphosphate hydrolases"/>
    <property type="match status" value="2"/>
</dbReference>
<evidence type="ECO:0000256" key="8">
    <source>
        <dbReference type="SAM" id="MobiDB-lite"/>
    </source>
</evidence>
<dbReference type="EC" id="3.6.4.13" evidence="1"/>
<feature type="compositionally biased region" description="Polar residues" evidence="8">
    <location>
        <begin position="309"/>
        <end position="325"/>
    </location>
</feature>
<dbReference type="InterPro" id="IPR050474">
    <property type="entry name" value="Hel308_SKI2-like"/>
</dbReference>
<keyword evidence="2" id="KW-0507">mRNA processing</keyword>
<dbReference type="FunFam" id="3.40.50.300:FF:000102">
    <property type="entry name" value="RNA helicase, activating signal cointegrator 1"/>
    <property type="match status" value="1"/>
</dbReference>
<evidence type="ECO:0000256" key="5">
    <source>
        <dbReference type="ARBA" id="ARBA00022806"/>
    </source>
</evidence>
<feature type="region of interest" description="Disordered" evidence="8">
    <location>
        <begin position="303"/>
        <end position="350"/>
    </location>
</feature>
<keyword evidence="4" id="KW-0378">Hydrolase</keyword>
<proteinExistence type="predicted"/>
<dbReference type="GO" id="GO:0005524">
    <property type="term" value="F:ATP binding"/>
    <property type="evidence" value="ECO:0007669"/>
    <property type="project" value="UniProtKB-KW"/>
</dbReference>
<evidence type="ECO:0000256" key="3">
    <source>
        <dbReference type="ARBA" id="ARBA00022741"/>
    </source>
</evidence>
<protein>
    <recommendedName>
        <fullName evidence="1">RNA helicase</fullName>
        <ecNumber evidence="1">3.6.4.13</ecNumber>
    </recommendedName>
</protein>
<evidence type="ECO:0000256" key="2">
    <source>
        <dbReference type="ARBA" id="ARBA00022728"/>
    </source>
</evidence>
<feature type="domain" description="Helicase ATP-binding" evidence="9">
    <location>
        <begin position="450"/>
        <end position="632"/>
    </location>
</feature>
<dbReference type="InterPro" id="IPR011545">
    <property type="entry name" value="DEAD/DEAH_box_helicase_dom"/>
</dbReference>
<keyword evidence="2" id="KW-0508">mRNA splicing</keyword>
<evidence type="ECO:0000256" key="6">
    <source>
        <dbReference type="ARBA" id="ARBA00022840"/>
    </source>
</evidence>
<feature type="region of interest" description="Disordered" evidence="8">
    <location>
        <begin position="193"/>
        <end position="212"/>
    </location>
</feature>
<dbReference type="Pfam" id="PF24557">
    <property type="entry name" value="DExH14_plug"/>
    <property type="match status" value="1"/>
</dbReference>
<keyword evidence="6" id="KW-0067">ATP-binding</keyword>
<accession>A0A1S3YW17</accession>
<evidence type="ECO:0000313" key="10">
    <source>
        <dbReference type="RefSeq" id="XP_016456339.1"/>
    </source>
</evidence>
<dbReference type="Pfam" id="PF00270">
    <property type="entry name" value="DEAD"/>
    <property type="match status" value="1"/>
</dbReference>
<dbReference type="InterPro" id="IPR027417">
    <property type="entry name" value="P-loop_NTPase"/>
</dbReference>
<sequence length="710" mass="80002">MLFQLPRLTNALREPFDVDQAYLHRKAILQNLNSRSTATSLEESKLARKIVYQWDQASPELRQAYKQFVGAVVELMKGEVVSEEFREVAFNVYRLFTGTVVEDEEHRSIAEKKLDLQKLVGYAVSDSLLSRVASLAQRLYELQNYHPGNETVSLQEMSNGTTDEVEFGSDLVFRPPARFLIDVSLEDSDFLVEQDDAPSSSHESQYDHGSSNFRESVSGVNFDLSWLRDACDKIVRGNTSQLPRDELAMAICRVLDSEKPGDEIAGDLLDLVGDGAFETVQDLIMHRKEIVDAVHHGLHALKADKMSPGGQSRTPSYAVQVTVQTESERQIDKLRRKEERKHRRGTNNGVEDDLSAVSFSSLLHASEKKNIFEDLIGHGEGPNTLGPTALPQGTIRKHYKGYEEVIIPPTPTASMKPGERLIEIKELDDFAQTAFHGYKSLNRIQSRIYHTTYNSNENILVCAPTGAGKTNIAMIAILHEIKNHFRDGYLHKDEFKIVYVAPMKALAAEVTSTFSHRLSPLNVTVRELTGDMQLSKNELEETQMIVTTPEKWDVITRKSSDMSLSMLVKLLIIDEVHLLNDDRGPVIEALVARTLRQVESTQSMIRIVGLSATLPNYLEVAQFLRVNPDTGLFFFDSSYRPVPLAQQYIGISEHNFLARNELLNEICYNKVVDSLKQGHQAMVFVHSRKDTVKTADKLVSFLSGYDLMRS</sequence>
<keyword evidence="2" id="KW-0747">Spliceosome</keyword>
<evidence type="ECO:0000256" key="7">
    <source>
        <dbReference type="ARBA" id="ARBA00047984"/>
    </source>
</evidence>
<dbReference type="PANTHER" id="PTHR47961">
    <property type="entry name" value="DNA POLYMERASE THETA, PUTATIVE (AFU_ORTHOLOGUE AFUA_1G05260)-RELATED"/>
    <property type="match status" value="1"/>
</dbReference>
<dbReference type="Gene3D" id="3.40.50.300">
    <property type="entry name" value="P-loop containing nucleotide triphosphate hydrolases"/>
    <property type="match status" value="2"/>
</dbReference>
<dbReference type="InterPro" id="IPR056379">
    <property type="entry name" value="DExH14_plug"/>
</dbReference>
<dbReference type="RefSeq" id="XP_016456339.1">
    <property type="nucleotide sequence ID" value="XM_016600853.1"/>
</dbReference>
<dbReference type="PaxDb" id="4097-A0A1S3YW17"/>
<feature type="compositionally biased region" description="Polar residues" evidence="8">
    <location>
        <begin position="197"/>
        <end position="212"/>
    </location>
</feature>
<organism evidence="10">
    <name type="scientific">Nicotiana tabacum</name>
    <name type="common">Common tobacco</name>
    <dbReference type="NCBI Taxonomy" id="4097"/>
    <lineage>
        <taxon>Eukaryota</taxon>
        <taxon>Viridiplantae</taxon>
        <taxon>Streptophyta</taxon>
        <taxon>Embryophyta</taxon>
        <taxon>Tracheophyta</taxon>
        <taxon>Spermatophyta</taxon>
        <taxon>Magnoliopsida</taxon>
        <taxon>eudicotyledons</taxon>
        <taxon>Gunneridae</taxon>
        <taxon>Pentapetalae</taxon>
        <taxon>asterids</taxon>
        <taxon>lamiids</taxon>
        <taxon>Solanales</taxon>
        <taxon>Solanaceae</taxon>
        <taxon>Nicotianoideae</taxon>
        <taxon>Nicotianeae</taxon>
        <taxon>Nicotiana</taxon>
    </lineage>
</organism>
<dbReference type="OrthoDB" id="1215104at2759"/>
<evidence type="ECO:0000256" key="1">
    <source>
        <dbReference type="ARBA" id="ARBA00012552"/>
    </source>
</evidence>
<feature type="compositionally biased region" description="Basic and acidic residues" evidence="8">
    <location>
        <begin position="326"/>
        <end position="337"/>
    </location>
</feature>
<dbReference type="AlphaFoldDB" id="A0A1S3YW17"/>
<dbReference type="GO" id="GO:0003724">
    <property type="term" value="F:RNA helicase activity"/>
    <property type="evidence" value="ECO:0000318"/>
    <property type="project" value="GO_Central"/>
</dbReference>